<organism evidence="2 3">
    <name type="scientific">Pseudomonas weihenstephanensis</name>
    <dbReference type="NCBI Taxonomy" id="1608994"/>
    <lineage>
        <taxon>Bacteria</taxon>
        <taxon>Pseudomonadati</taxon>
        <taxon>Pseudomonadota</taxon>
        <taxon>Gammaproteobacteria</taxon>
        <taxon>Pseudomonadales</taxon>
        <taxon>Pseudomonadaceae</taxon>
        <taxon>Pseudomonas</taxon>
    </lineage>
</organism>
<dbReference type="RefSeq" id="WP_203303640.1">
    <property type="nucleotide sequence ID" value="NZ_JAAEBW010000013.1"/>
</dbReference>
<comment type="caution">
    <text evidence="2">The sequence shown here is derived from an EMBL/GenBank/DDBJ whole genome shotgun (WGS) entry which is preliminary data.</text>
</comment>
<dbReference type="InterPro" id="IPR029058">
    <property type="entry name" value="AB_hydrolase_fold"/>
</dbReference>
<dbReference type="PANTHER" id="PTHR45856">
    <property type="entry name" value="ALPHA/BETA-HYDROLASES SUPERFAMILY PROTEIN"/>
    <property type="match status" value="1"/>
</dbReference>
<dbReference type="EMBL" id="JAAEBW010000013">
    <property type="protein sequence ID" value="MBM1197299.1"/>
    <property type="molecule type" value="Genomic_DNA"/>
</dbReference>
<dbReference type="InterPro" id="IPR051218">
    <property type="entry name" value="Sec_MonoDiacylglyc_Lipase"/>
</dbReference>
<feature type="domain" description="Fungal lipase-type" evidence="1">
    <location>
        <begin position="337"/>
        <end position="467"/>
    </location>
</feature>
<reference evidence="2 3" key="1">
    <citation type="submission" date="2020-01" db="EMBL/GenBank/DDBJ databases">
        <title>Comparative genomics of meat spoilage bacteria.</title>
        <authorList>
            <person name="Hilgarth M."/>
            <person name="Vogel R.F."/>
        </authorList>
    </citation>
    <scope>NUCLEOTIDE SEQUENCE [LARGE SCALE GENOMIC DNA]</scope>
    <source>
        <strain evidence="2 3">TMW2.2077</strain>
    </source>
</reference>
<dbReference type="Gene3D" id="3.40.50.1820">
    <property type="entry name" value="alpha/beta hydrolase"/>
    <property type="match status" value="1"/>
</dbReference>
<dbReference type="Proteomes" id="UP000809529">
    <property type="component" value="Unassembled WGS sequence"/>
</dbReference>
<evidence type="ECO:0000313" key="2">
    <source>
        <dbReference type="EMBL" id="MBM1197299.1"/>
    </source>
</evidence>
<dbReference type="PANTHER" id="PTHR45856:SF24">
    <property type="entry name" value="FUNGAL LIPASE-LIKE DOMAIN-CONTAINING PROTEIN"/>
    <property type="match status" value="1"/>
</dbReference>
<dbReference type="SUPFAM" id="SSF53474">
    <property type="entry name" value="alpha/beta-Hydrolases"/>
    <property type="match status" value="1"/>
</dbReference>
<gene>
    <name evidence="2" type="ORF">GYN02_19230</name>
</gene>
<keyword evidence="3" id="KW-1185">Reference proteome</keyword>
<dbReference type="Pfam" id="PF01764">
    <property type="entry name" value="Lipase_3"/>
    <property type="match status" value="1"/>
</dbReference>
<dbReference type="InterPro" id="IPR002921">
    <property type="entry name" value="Fungal_lipase-type"/>
</dbReference>
<protein>
    <submittedName>
        <fullName evidence="2">Lipase family protein</fullName>
    </submittedName>
</protein>
<evidence type="ECO:0000259" key="1">
    <source>
        <dbReference type="Pfam" id="PF01764"/>
    </source>
</evidence>
<proteinExistence type="predicted"/>
<dbReference type="CDD" id="cd00519">
    <property type="entry name" value="Lipase_3"/>
    <property type="match status" value="1"/>
</dbReference>
<sequence>MSTLDEELKHPLNSRMFTCPAQGKWTSFQLVNEMGEGQPYAGLAYEVIDTEGHTYKGKLDATGTGKVENHFAGPIALILASEYIGTTIPYKDLKQRKHYPLPITELQVRAEQTRYFHKDGSRTQSNPAQACADIFCQVEVRHLVDHVAHLPPEVECHFPLNHGWATLMREYGKHGVCLLPNKHNVLEVRPLRALRPMLSTDSQFCALNLYQLAIMATLSYNQFGQAPDKTPIRDKKVSFPQKPSVGNWFGDALGKFDEIWKADPAQSKAYYPLYEDVPYSKRLEVVPFDPDLYPVNSPDLEEKQEHPASIHFLDDRNQIDNTDTQAFITHNDELVLISVRGTNEKFADGLRDADALQVPFEQGTGKDKGKVHRGFYEAALKVYELTINYLDKFFTGQKLIICGHSLGGAITLLLSEMLRRQKEYEVDIVLYTYGAPRAADATFVKGAADLVHYRMVNHNDPVPSVPGTWMNTKTSVYATGAALTFLNVPAGLAVFSAGITNLSGEPYEHHGKLRHFFPVELGGKEKSSILWEPGCDTITQHAACSLAVQQINGLPNRPGLISQFFHGGNHSMVGGYIPSCWAAFKRAQESLKLKSSLVTDREFDFVDGALMRITEQLRSKRNDLRGRGDKYRETHEPAVDAFNREVDKVRETRDRLATVHKDKVDGAKVYGSFSQQPEVLADNLLRWEAHPENRVAEQLAMAPPAVESDHELFASILGRPIGAPHMLDIDSIA</sequence>
<accession>A0ABS1ZLD9</accession>
<evidence type="ECO:0000313" key="3">
    <source>
        <dbReference type="Proteomes" id="UP000809529"/>
    </source>
</evidence>
<name>A0ABS1ZLD9_9PSED</name>